<dbReference type="Pfam" id="PF00188">
    <property type="entry name" value="CAP"/>
    <property type="match status" value="1"/>
</dbReference>
<dbReference type="PRINTS" id="PR00838">
    <property type="entry name" value="V5ALLERGEN"/>
</dbReference>
<evidence type="ECO:0000313" key="4">
    <source>
        <dbReference type="Proteomes" id="UP000747542"/>
    </source>
</evidence>
<dbReference type="AlphaFoldDB" id="A0A8J5K6B0"/>
<dbReference type="InterPro" id="IPR001283">
    <property type="entry name" value="CRISP-related"/>
</dbReference>
<dbReference type="SMART" id="SM00198">
    <property type="entry name" value="SCP"/>
    <property type="match status" value="1"/>
</dbReference>
<dbReference type="InterPro" id="IPR035940">
    <property type="entry name" value="CAP_sf"/>
</dbReference>
<keyword evidence="1" id="KW-0732">Signal</keyword>
<comment type="caution">
    <text evidence="3">The sequence shown here is derived from an EMBL/GenBank/DDBJ whole genome shotgun (WGS) entry which is preliminary data.</text>
</comment>
<name>A0A8J5K6B0_HOMAM</name>
<proteinExistence type="predicted"/>
<dbReference type="SUPFAM" id="SSF55797">
    <property type="entry name" value="PR-1-like"/>
    <property type="match status" value="1"/>
</dbReference>
<evidence type="ECO:0000259" key="2">
    <source>
        <dbReference type="SMART" id="SM00198"/>
    </source>
</evidence>
<reference evidence="3" key="1">
    <citation type="journal article" date="2021" name="Sci. Adv.">
        <title>The American lobster genome reveals insights on longevity, neural, and immune adaptations.</title>
        <authorList>
            <person name="Polinski J.M."/>
            <person name="Zimin A.V."/>
            <person name="Clark K.F."/>
            <person name="Kohn A.B."/>
            <person name="Sadowski N."/>
            <person name="Timp W."/>
            <person name="Ptitsyn A."/>
            <person name="Khanna P."/>
            <person name="Romanova D.Y."/>
            <person name="Williams P."/>
            <person name="Greenwood S.J."/>
            <person name="Moroz L.L."/>
            <person name="Walt D.R."/>
            <person name="Bodnar A.G."/>
        </authorList>
    </citation>
    <scope>NUCLEOTIDE SEQUENCE</scope>
    <source>
        <strain evidence="3">GMGI-L3</strain>
    </source>
</reference>
<dbReference type="Proteomes" id="UP000747542">
    <property type="component" value="Unassembled WGS sequence"/>
</dbReference>
<feature type="domain" description="SCP" evidence="2">
    <location>
        <begin position="73"/>
        <end position="199"/>
    </location>
</feature>
<evidence type="ECO:0000313" key="3">
    <source>
        <dbReference type="EMBL" id="KAG7170760.1"/>
    </source>
</evidence>
<sequence>MAALQPTVLVKLLLLFFVFLFQGTTNYCTTTLPPSATIFRTTTCDYKAFNPAHTMTLGVNSKCNISWTGITDEERQEILDAHNTLRAKAWASQCRRGHDGYPKRKICSRNYVVGQNIFYQWTVKSWYNEVSYMPNTYVSTFNAVPPSNKVITHYSQVVWAKTYEVGCGAVYYTTMFRGKTYTQSKIYVCNYGPAANYRNRPVYLEGVPASQCPNTPSEVYIGLCN</sequence>
<dbReference type="PANTHER" id="PTHR10334">
    <property type="entry name" value="CYSTEINE-RICH SECRETORY PROTEIN-RELATED"/>
    <property type="match status" value="1"/>
</dbReference>
<gene>
    <name evidence="3" type="primary">Scol-L2</name>
    <name evidence="3" type="ORF">Hamer_G021695</name>
</gene>
<accession>A0A8J5K6B0</accession>
<dbReference type="CDD" id="cd05380">
    <property type="entry name" value="CAP_euk"/>
    <property type="match status" value="1"/>
</dbReference>
<dbReference type="EMBL" id="JAHLQT010013604">
    <property type="protein sequence ID" value="KAG7170760.1"/>
    <property type="molecule type" value="Genomic_DNA"/>
</dbReference>
<organism evidence="3 4">
    <name type="scientific">Homarus americanus</name>
    <name type="common">American lobster</name>
    <dbReference type="NCBI Taxonomy" id="6706"/>
    <lineage>
        <taxon>Eukaryota</taxon>
        <taxon>Metazoa</taxon>
        <taxon>Ecdysozoa</taxon>
        <taxon>Arthropoda</taxon>
        <taxon>Crustacea</taxon>
        <taxon>Multicrustacea</taxon>
        <taxon>Malacostraca</taxon>
        <taxon>Eumalacostraca</taxon>
        <taxon>Eucarida</taxon>
        <taxon>Decapoda</taxon>
        <taxon>Pleocyemata</taxon>
        <taxon>Astacidea</taxon>
        <taxon>Nephropoidea</taxon>
        <taxon>Nephropidae</taxon>
        <taxon>Homarus</taxon>
    </lineage>
</organism>
<feature type="signal peptide" evidence="1">
    <location>
        <begin position="1"/>
        <end position="26"/>
    </location>
</feature>
<feature type="chain" id="PRO_5035194873" evidence="1">
    <location>
        <begin position="27"/>
        <end position="225"/>
    </location>
</feature>
<dbReference type="InterPro" id="IPR014044">
    <property type="entry name" value="CAP_dom"/>
</dbReference>
<keyword evidence="4" id="KW-1185">Reference proteome</keyword>
<dbReference type="PRINTS" id="PR00837">
    <property type="entry name" value="V5TPXLIKE"/>
</dbReference>
<dbReference type="InterPro" id="IPR002413">
    <property type="entry name" value="V5_allergen-like"/>
</dbReference>
<evidence type="ECO:0000256" key="1">
    <source>
        <dbReference type="SAM" id="SignalP"/>
    </source>
</evidence>
<dbReference type="Gene3D" id="3.40.33.10">
    <property type="entry name" value="CAP"/>
    <property type="match status" value="1"/>
</dbReference>
<protein>
    <submittedName>
        <fullName evidence="3">Scoloptoxin SSD976-like</fullName>
    </submittedName>
</protein>